<evidence type="ECO:0000313" key="13">
    <source>
        <dbReference type="EMBL" id="SPE26110.1"/>
    </source>
</evidence>
<dbReference type="InterPro" id="IPR032828">
    <property type="entry name" value="PolyA_RNA-bd"/>
</dbReference>
<dbReference type="InterPro" id="IPR006674">
    <property type="entry name" value="HD_domain"/>
</dbReference>
<feature type="domain" description="HD" evidence="12">
    <location>
        <begin position="317"/>
        <end position="418"/>
    </location>
</feature>
<keyword evidence="3" id="KW-0819">tRNA processing</keyword>
<dbReference type="InterPro" id="IPR002646">
    <property type="entry name" value="PolA_pol_head_dom"/>
</dbReference>
<reference evidence="14" key="1">
    <citation type="submission" date="2018-02" db="EMBL/GenBank/DDBJ databases">
        <authorList>
            <person name="Hausmann B."/>
        </authorList>
    </citation>
    <scope>NUCLEOTIDE SEQUENCE [LARGE SCALE GENOMIC DNA]</scope>
    <source>
        <strain evidence="14">Peat soil MAG SbA5</strain>
    </source>
</reference>
<dbReference type="SUPFAM" id="SSF81891">
    <property type="entry name" value="Poly A polymerase C-terminal region-like"/>
    <property type="match status" value="1"/>
</dbReference>
<dbReference type="CDD" id="cd05398">
    <property type="entry name" value="NT_ClassII-CCAase"/>
    <property type="match status" value="1"/>
</dbReference>
<keyword evidence="6" id="KW-0547">Nucleotide-binding</keyword>
<evidence type="ECO:0000256" key="6">
    <source>
        <dbReference type="ARBA" id="ARBA00022741"/>
    </source>
</evidence>
<evidence type="ECO:0000256" key="2">
    <source>
        <dbReference type="ARBA" id="ARBA00022679"/>
    </source>
</evidence>
<evidence type="ECO:0000259" key="12">
    <source>
        <dbReference type="PROSITE" id="PS51831"/>
    </source>
</evidence>
<accession>A0A2N9LS97</accession>
<comment type="similarity">
    <text evidence="11">Belongs to the tRNA nucleotidyltransferase/poly(A) polymerase family.</text>
</comment>
<dbReference type="InterPro" id="IPR003607">
    <property type="entry name" value="HD/PDEase_dom"/>
</dbReference>
<name>A0A2N9LS97_9BACT</name>
<keyword evidence="4" id="KW-0548">Nucleotidyltransferase</keyword>
<evidence type="ECO:0000256" key="1">
    <source>
        <dbReference type="ARBA" id="ARBA00001946"/>
    </source>
</evidence>
<evidence type="ECO:0000256" key="10">
    <source>
        <dbReference type="ARBA" id="ARBA00022884"/>
    </source>
</evidence>
<dbReference type="Pfam" id="PF01743">
    <property type="entry name" value="PolyA_pol"/>
    <property type="match status" value="1"/>
</dbReference>
<evidence type="ECO:0000256" key="9">
    <source>
        <dbReference type="ARBA" id="ARBA00022842"/>
    </source>
</evidence>
<dbReference type="PROSITE" id="PS51831">
    <property type="entry name" value="HD"/>
    <property type="match status" value="1"/>
</dbReference>
<evidence type="ECO:0000256" key="3">
    <source>
        <dbReference type="ARBA" id="ARBA00022694"/>
    </source>
</evidence>
<dbReference type="GO" id="GO:0000166">
    <property type="term" value="F:nucleotide binding"/>
    <property type="evidence" value="ECO:0007669"/>
    <property type="project" value="UniProtKB-KW"/>
</dbReference>
<evidence type="ECO:0000256" key="11">
    <source>
        <dbReference type="RuleBase" id="RU003953"/>
    </source>
</evidence>
<dbReference type="Pfam" id="PF01966">
    <property type="entry name" value="HD"/>
    <property type="match status" value="1"/>
</dbReference>
<gene>
    <name evidence="13" type="ORF">SBA5_520006</name>
</gene>
<evidence type="ECO:0000256" key="8">
    <source>
        <dbReference type="ARBA" id="ARBA00022840"/>
    </source>
</evidence>
<dbReference type="PANTHER" id="PTHR47545">
    <property type="entry name" value="MULTIFUNCTIONAL CCA PROTEIN"/>
    <property type="match status" value="1"/>
</dbReference>
<keyword evidence="10 11" id="KW-0694">RNA-binding</keyword>
<keyword evidence="8" id="KW-0067">ATP-binding</keyword>
<dbReference type="Gene3D" id="3.30.460.10">
    <property type="entry name" value="Beta Polymerase, domain 2"/>
    <property type="match status" value="1"/>
</dbReference>
<keyword evidence="2 11" id="KW-0808">Transferase</keyword>
<dbReference type="InterPro" id="IPR006675">
    <property type="entry name" value="HDIG_dom"/>
</dbReference>
<organism evidence="13 14">
    <name type="scientific">Candidatus Sulfuritelmatomonas gaucii</name>
    <dbReference type="NCBI Taxonomy" id="2043161"/>
    <lineage>
        <taxon>Bacteria</taxon>
        <taxon>Pseudomonadati</taxon>
        <taxon>Acidobacteriota</taxon>
        <taxon>Terriglobia</taxon>
        <taxon>Terriglobales</taxon>
        <taxon>Acidobacteriaceae</taxon>
        <taxon>Candidatus Sulfuritelmatomonas</taxon>
    </lineage>
</organism>
<dbReference type="Proteomes" id="UP000239735">
    <property type="component" value="Unassembled WGS sequence"/>
</dbReference>
<dbReference type="NCBIfam" id="TIGR00277">
    <property type="entry name" value="HDIG"/>
    <property type="match status" value="1"/>
</dbReference>
<evidence type="ECO:0000256" key="4">
    <source>
        <dbReference type="ARBA" id="ARBA00022695"/>
    </source>
</evidence>
<dbReference type="GO" id="GO:0008033">
    <property type="term" value="P:tRNA processing"/>
    <property type="evidence" value="ECO:0007669"/>
    <property type="project" value="UniProtKB-KW"/>
</dbReference>
<proteinExistence type="inferred from homology"/>
<dbReference type="SUPFAM" id="SSF81301">
    <property type="entry name" value="Nucleotidyltransferase"/>
    <property type="match status" value="1"/>
</dbReference>
<keyword evidence="9" id="KW-0460">Magnesium</keyword>
<dbReference type="InterPro" id="IPR043519">
    <property type="entry name" value="NT_sf"/>
</dbReference>
<dbReference type="EMBL" id="OKRB01000111">
    <property type="protein sequence ID" value="SPE26110.1"/>
    <property type="molecule type" value="Genomic_DNA"/>
</dbReference>
<dbReference type="GO" id="GO:0046872">
    <property type="term" value="F:metal ion binding"/>
    <property type="evidence" value="ECO:0007669"/>
    <property type="project" value="UniProtKB-KW"/>
</dbReference>
<comment type="cofactor">
    <cofactor evidence="1">
        <name>Mg(2+)</name>
        <dbReference type="ChEBI" id="CHEBI:18420"/>
    </cofactor>
</comment>
<dbReference type="CDD" id="cd00077">
    <property type="entry name" value="HDc"/>
    <property type="match status" value="1"/>
</dbReference>
<dbReference type="PANTHER" id="PTHR47545:SF1">
    <property type="entry name" value="MULTIFUNCTIONAL CCA PROTEIN"/>
    <property type="match status" value="1"/>
</dbReference>
<keyword evidence="7" id="KW-0692">RNA repair</keyword>
<protein>
    <submittedName>
        <fullName evidence="13">tRNA nucleotidyltransferase/poly(A) polymerase family protein</fullName>
    </submittedName>
</protein>
<evidence type="ECO:0000313" key="14">
    <source>
        <dbReference type="Proteomes" id="UP000239735"/>
    </source>
</evidence>
<dbReference type="GO" id="GO:0003723">
    <property type="term" value="F:RNA binding"/>
    <property type="evidence" value="ECO:0007669"/>
    <property type="project" value="UniProtKB-KW"/>
</dbReference>
<dbReference type="Pfam" id="PF12627">
    <property type="entry name" value="PolyA_pol_RNAbd"/>
    <property type="match status" value="1"/>
</dbReference>
<keyword evidence="5" id="KW-0479">Metal-binding</keyword>
<dbReference type="Gene3D" id="1.10.3090.10">
    <property type="entry name" value="cca-adding enzyme, domain 2"/>
    <property type="match status" value="1"/>
</dbReference>
<evidence type="ECO:0000256" key="5">
    <source>
        <dbReference type="ARBA" id="ARBA00022723"/>
    </source>
</evidence>
<sequence>MAMAEANQFEAALQIVKTLHSKGYEAYFAGGCVRDLLLGREPADYDVATNATPEVVLDLFPRTFAVGAHFGVVLVAPEAEDAGFVTEVATFRSDLAYSDGRHPDGVRYTKTPKEDVKRRDFTINGLLLDPQKAFPQGLKAGLFAGADLRAEASTLQREIRKNGTTADLATAQAAKGAASFAQDDKAVGGRTDIRAAVLDYVGGLADLDAGVVRAIGRAETRFEEDHLRMLRGVRFAARFGFELEAETKRAMRSLASRIDAVSRERVRDELTRMLTEGHARRAFELLDETGLLNEVLPDVARMKGVEQPPQFHPEGDVWVHTLMLLEQLEPGCSMTLAWGALLHDVGKPPTFRRAPDRIRFDNHVDVGVVMGAEICWKFRFSNEETRQVVALIENHMRFMNAQRMKASTLKRFFRLDHFEEHLALHRMDCLAGSGYLEHWEFVRQRWRSMPEEAVKPRPLITGRELIAAGYTPGARFREILDTAEDAQLEGIIATAEDALKLVRERFPL</sequence>
<dbReference type="GO" id="GO:0016779">
    <property type="term" value="F:nucleotidyltransferase activity"/>
    <property type="evidence" value="ECO:0007669"/>
    <property type="project" value="UniProtKB-KW"/>
</dbReference>
<evidence type="ECO:0000256" key="7">
    <source>
        <dbReference type="ARBA" id="ARBA00022800"/>
    </source>
</evidence>
<dbReference type="InterPro" id="IPR050124">
    <property type="entry name" value="tRNA_CCA-adding_enzyme"/>
</dbReference>
<dbReference type="AlphaFoldDB" id="A0A2N9LS97"/>